<dbReference type="EnsemblMetazoa" id="G17204.1">
    <property type="protein sequence ID" value="G17204.1:cds"/>
    <property type="gene ID" value="G17204"/>
</dbReference>
<keyword evidence="2" id="KW-0812">Transmembrane</keyword>
<dbReference type="CDD" id="cd22843">
    <property type="entry name" value="Gal_Rha_Lectin-like_P113"/>
    <property type="match status" value="1"/>
</dbReference>
<evidence type="ECO:0000313" key="4">
    <source>
        <dbReference type="EnsemblMetazoa" id="G17204.1:cds"/>
    </source>
</evidence>
<evidence type="ECO:0008006" key="6">
    <source>
        <dbReference type="Google" id="ProtNLM"/>
    </source>
</evidence>
<keyword evidence="2" id="KW-1133">Transmembrane helix</keyword>
<proteinExistence type="predicted"/>
<name>A0A8W8J4G7_MAGGI</name>
<keyword evidence="5" id="KW-1185">Reference proteome</keyword>
<reference evidence="4" key="1">
    <citation type="submission" date="2022-08" db="UniProtKB">
        <authorList>
            <consortium name="EnsemblMetazoa"/>
        </authorList>
    </citation>
    <scope>IDENTIFICATION</scope>
    <source>
        <strain evidence="4">05x7-T-G4-1.051#20</strain>
    </source>
</reference>
<feature type="compositionally biased region" description="Polar residues" evidence="1">
    <location>
        <begin position="170"/>
        <end position="179"/>
    </location>
</feature>
<accession>A0A8W8J4G7</accession>
<organism evidence="4 5">
    <name type="scientific">Magallana gigas</name>
    <name type="common">Pacific oyster</name>
    <name type="synonym">Crassostrea gigas</name>
    <dbReference type="NCBI Taxonomy" id="29159"/>
    <lineage>
        <taxon>Eukaryota</taxon>
        <taxon>Metazoa</taxon>
        <taxon>Spiralia</taxon>
        <taxon>Lophotrochozoa</taxon>
        <taxon>Mollusca</taxon>
        <taxon>Bivalvia</taxon>
        <taxon>Autobranchia</taxon>
        <taxon>Pteriomorphia</taxon>
        <taxon>Ostreida</taxon>
        <taxon>Ostreoidea</taxon>
        <taxon>Ostreidae</taxon>
        <taxon>Magallana</taxon>
    </lineage>
</organism>
<evidence type="ECO:0000256" key="2">
    <source>
        <dbReference type="SAM" id="Phobius"/>
    </source>
</evidence>
<feature type="signal peptide" evidence="3">
    <location>
        <begin position="1"/>
        <end position="20"/>
    </location>
</feature>
<dbReference type="InterPro" id="IPR043159">
    <property type="entry name" value="Lectin_gal-bd_sf"/>
</dbReference>
<feature type="region of interest" description="Disordered" evidence="1">
    <location>
        <begin position="159"/>
        <end position="179"/>
    </location>
</feature>
<dbReference type="AlphaFoldDB" id="A0A8W8J4G7"/>
<protein>
    <recommendedName>
        <fullName evidence="6">SUEL-type lectin domain-containing protein</fullName>
    </recommendedName>
</protein>
<evidence type="ECO:0000256" key="1">
    <source>
        <dbReference type="SAM" id="MobiDB-lite"/>
    </source>
</evidence>
<keyword evidence="2" id="KW-0472">Membrane</keyword>
<dbReference type="OMA" id="FRVIYEC"/>
<feature type="transmembrane region" description="Helical" evidence="2">
    <location>
        <begin position="189"/>
        <end position="213"/>
    </location>
</feature>
<dbReference type="Gene3D" id="2.60.120.740">
    <property type="match status" value="1"/>
</dbReference>
<evidence type="ECO:0000256" key="3">
    <source>
        <dbReference type="SAM" id="SignalP"/>
    </source>
</evidence>
<feature type="region of interest" description="Disordered" evidence="1">
    <location>
        <begin position="241"/>
        <end position="288"/>
    </location>
</feature>
<dbReference type="OrthoDB" id="6153369at2759"/>
<feature type="chain" id="PRO_5036469820" description="SUEL-type lectin domain-containing protein" evidence="3">
    <location>
        <begin position="21"/>
        <end position="357"/>
    </location>
</feature>
<dbReference type="Proteomes" id="UP000005408">
    <property type="component" value="Unassembled WGS sequence"/>
</dbReference>
<evidence type="ECO:0000313" key="5">
    <source>
        <dbReference type="Proteomes" id="UP000005408"/>
    </source>
</evidence>
<sequence>MLPQIISVFVIAAVVQKCTGESAFVCTEKETGKQTVHLHCPFGTEIQIKESIYGRNKWRQCLYTVGDCTETADLSEECCGRRNCNVTVWRIYSIKCEYVTFFRVIYECVEKGEAECKDEEDPDEFDPTIFEITSQMKFPSTSTKLQPFKSTADNQITSRDFLPESGKTDPGSSGAMSTTIEKDNIGDDLAVIIVSAAAIAILLVCIIVVLICLRKFKWQGEKDCVFNLFAGWCKRHPPDGCENPGPGQRSEPLQRDVKHSGTGNDVENQNRENTEKQLAASSTNQPMSHDVNHNNDSCDAASVDKCADHHYVVFEDIKALKNSNPVLRSPTEGRVVLDQKAYNTTPVVSEGIGITAV</sequence>
<keyword evidence="3" id="KW-0732">Signal</keyword>